<name>A0A3B4D7V8_PYGNA</name>
<evidence type="ECO:0000256" key="10">
    <source>
        <dbReference type="ARBA" id="ARBA00023303"/>
    </source>
</evidence>
<feature type="transmembrane region" description="Helical" evidence="12">
    <location>
        <begin position="302"/>
        <end position="330"/>
    </location>
</feature>
<feature type="transmembrane region" description="Helical" evidence="12">
    <location>
        <begin position="167"/>
        <end position="189"/>
    </location>
</feature>
<evidence type="ECO:0000256" key="5">
    <source>
        <dbReference type="ARBA" id="ARBA00022692"/>
    </source>
</evidence>
<keyword evidence="5 12" id="KW-0812">Transmembrane</keyword>
<feature type="transmembrane region" description="Helical" evidence="12">
    <location>
        <begin position="74"/>
        <end position="96"/>
    </location>
</feature>
<evidence type="ECO:0000256" key="1">
    <source>
        <dbReference type="ARBA" id="ARBA00004651"/>
    </source>
</evidence>
<evidence type="ECO:0008006" key="15">
    <source>
        <dbReference type="Google" id="ProtNLM"/>
    </source>
</evidence>
<keyword evidence="10" id="KW-0407">Ion channel</keyword>
<accession>A0A3B4D7V8</accession>
<sequence length="571" mass="64085">FFFTVSLLLDHLKSLKNIYCTTHSTYFSYRYKRIEERMQAECDRLEKMDVSEFAVDSNKETDHTPQWVPSGRRLISGLIGLNVVLLGAAFVVGDAFNRIGLQHQESELFLLVLMGISLLWMLWYLLSGRRLPGSPPHTDHHAGSATVMGKYQCLSTTVSVVSDFRDLFSVITVIHFLCLSLCPQTYLLWAHSKDCIHKHKVLTRYLFFPWVKLLIITDSKMLKCVCAFNNTFSLLAPQENGTLCQCSSNAVCVTLRKGYEILYPFNMEYSLLASCMLYVMWKNVGRHMSSIHTEAAQKRSPFSVLCGRVLLGPLLGLLVLLTGVIVFVLYHMWVVQNAKRLAALMVFYFFHLGLMPIMALCSLAGTMVQKMNVREQDGHQRKQNPGRMIKLQGSKNPTKSLDVALLLGTAVGQLSLSYLSLVAALALGSSDIVSNLDLSYSLLSMVELVLQNVFIIRGLHLHNHAPHSSLKANEKEKKKKNASVTPAGNGGCDTDHWNRRVIQEICAFLVLGNITLWVIPAFGAHAQLESGLGKQYFGFSVWFVLVNLSQPLTVFYRMHSVEALIELLISA</sequence>
<feature type="transmembrane region" description="Helical" evidence="12">
    <location>
        <begin position="536"/>
        <end position="556"/>
    </location>
</feature>
<keyword evidence="6" id="KW-0375">Hydrogen ion transport</keyword>
<evidence type="ECO:0000313" key="13">
    <source>
        <dbReference type="Ensembl" id="ENSPNAP00000019600.2"/>
    </source>
</evidence>
<organism evidence="13 14">
    <name type="scientific">Pygocentrus nattereri</name>
    <name type="common">Red-bellied piranha</name>
    <dbReference type="NCBI Taxonomy" id="42514"/>
    <lineage>
        <taxon>Eukaryota</taxon>
        <taxon>Metazoa</taxon>
        <taxon>Chordata</taxon>
        <taxon>Craniata</taxon>
        <taxon>Vertebrata</taxon>
        <taxon>Euteleostomi</taxon>
        <taxon>Actinopterygii</taxon>
        <taxon>Neopterygii</taxon>
        <taxon>Teleostei</taxon>
        <taxon>Ostariophysi</taxon>
        <taxon>Characiformes</taxon>
        <taxon>Characoidei</taxon>
        <taxon>Pygocentrus</taxon>
    </lineage>
</organism>
<dbReference type="OMA" id="MPIMALC"/>
<evidence type="ECO:0000256" key="4">
    <source>
        <dbReference type="ARBA" id="ARBA00022475"/>
    </source>
</evidence>
<dbReference type="InterPro" id="IPR004878">
    <property type="entry name" value="Otopetrin"/>
</dbReference>
<dbReference type="Ensembl" id="ENSPNAT00000039576.2">
    <property type="protein sequence ID" value="ENSPNAP00000019600.2"/>
    <property type="gene ID" value="ENSPNAG00000026276.2"/>
</dbReference>
<proteinExistence type="inferred from homology"/>
<dbReference type="PANTHER" id="PTHR21522:SF36">
    <property type="entry name" value="PROTON CHANNEL OTOP3"/>
    <property type="match status" value="1"/>
</dbReference>
<evidence type="ECO:0000256" key="12">
    <source>
        <dbReference type="SAM" id="Phobius"/>
    </source>
</evidence>
<comment type="subcellular location">
    <subcellularLocation>
        <location evidence="1">Cell membrane</location>
        <topology evidence="1">Multi-pass membrane protein</topology>
    </subcellularLocation>
</comment>
<keyword evidence="8" id="KW-0406">Ion transport</keyword>
<keyword evidence="14" id="KW-1185">Reference proteome</keyword>
<reference evidence="13 14" key="1">
    <citation type="submission" date="2020-10" db="EMBL/GenBank/DDBJ databases">
        <title>Pygocentrus nattereri (red-bellied piranha) genome, fPygNat1, primary haplotype.</title>
        <authorList>
            <person name="Myers G."/>
            <person name="Meyer A."/>
            <person name="Karagic N."/>
            <person name="Pippel M."/>
            <person name="Winkler S."/>
            <person name="Tracey A."/>
            <person name="Wood J."/>
            <person name="Formenti G."/>
            <person name="Howe K."/>
            <person name="Fedrigo O."/>
            <person name="Jarvis E.D."/>
        </authorList>
    </citation>
    <scope>NUCLEOTIDE SEQUENCE [LARGE SCALE GENOMIC DNA]</scope>
</reference>
<keyword evidence="3" id="KW-0813">Transport</keyword>
<evidence type="ECO:0000256" key="11">
    <source>
        <dbReference type="SAM" id="MobiDB-lite"/>
    </source>
</evidence>
<dbReference type="Proteomes" id="UP001501920">
    <property type="component" value="Chromosome 24"/>
</dbReference>
<feature type="transmembrane region" description="Helical" evidence="12">
    <location>
        <begin position="505"/>
        <end position="524"/>
    </location>
</feature>
<protein>
    <recommendedName>
        <fullName evidence="15">Otopetrin 3</fullName>
    </recommendedName>
</protein>
<evidence type="ECO:0000256" key="9">
    <source>
        <dbReference type="ARBA" id="ARBA00023136"/>
    </source>
</evidence>
<evidence type="ECO:0000256" key="6">
    <source>
        <dbReference type="ARBA" id="ARBA00022781"/>
    </source>
</evidence>
<evidence type="ECO:0000256" key="2">
    <source>
        <dbReference type="ARBA" id="ARBA00006513"/>
    </source>
</evidence>
<keyword evidence="7 12" id="KW-1133">Transmembrane helix</keyword>
<dbReference type="Pfam" id="PF03189">
    <property type="entry name" value="Otopetrin"/>
    <property type="match status" value="1"/>
</dbReference>
<feature type="transmembrane region" description="Helical" evidence="12">
    <location>
        <begin position="108"/>
        <end position="126"/>
    </location>
</feature>
<dbReference type="GO" id="GO:0005886">
    <property type="term" value="C:plasma membrane"/>
    <property type="evidence" value="ECO:0007669"/>
    <property type="project" value="UniProtKB-SubCell"/>
</dbReference>
<evidence type="ECO:0000256" key="3">
    <source>
        <dbReference type="ARBA" id="ARBA00022448"/>
    </source>
</evidence>
<keyword evidence="9 12" id="KW-0472">Membrane</keyword>
<dbReference type="AlphaFoldDB" id="A0A3B4D7V8"/>
<evidence type="ECO:0000256" key="7">
    <source>
        <dbReference type="ARBA" id="ARBA00022989"/>
    </source>
</evidence>
<evidence type="ECO:0000256" key="8">
    <source>
        <dbReference type="ARBA" id="ARBA00023065"/>
    </source>
</evidence>
<keyword evidence="4" id="KW-1003">Cell membrane</keyword>
<reference evidence="13" key="2">
    <citation type="submission" date="2025-08" db="UniProtKB">
        <authorList>
            <consortium name="Ensembl"/>
        </authorList>
    </citation>
    <scope>IDENTIFICATION</scope>
</reference>
<comment type="similarity">
    <text evidence="2">Belongs to the otopetrin family.</text>
</comment>
<feature type="region of interest" description="Disordered" evidence="11">
    <location>
        <begin position="467"/>
        <end position="489"/>
    </location>
</feature>
<dbReference type="PANTHER" id="PTHR21522">
    <property type="entry name" value="PROTON CHANNEL OTOP"/>
    <property type="match status" value="1"/>
</dbReference>
<dbReference type="GO" id="GO:0015252">
    <property type="term" value="F:proton channel activity"/>
    <property type="evidence" value="ECO:0007669"/>
    <property type="project" value="InterPro"/>
</dbReference>
<feature type="transmembrane region" description="Helical" evidence="12">
    <location>
        <begin position="342"/>
        <end position="364"/>
    </location>
</feature>
<reference evidence="13" key="3">
    <citation type="submission" date="2025-09" db="UniProtKB">
        <authorList>
            <consortium name="Ensembl"/>
        </authorList>
    </citation>
    <scope>IDENTIFICATION</scope>
</reference>
<evidence type="ECO:0000313" key="14">
    <source>
        <dbReference type="Proteomes" id="UP001501920"/>
    </source>
</evidence>
<dbReference type="GeneTree" id="ENSGT00940000160638"/>